<dbReference type="RefSeq" id="XP_056493765.1">
    <property type="nucleotide sequence ID" value="XM_056625183.1"/>
</dbReference>
<sequence length="173" mass="19612">MFPWMSLDLPTLSSSGAPRITMIDTTPFTLHSRIKAAILADIPENISIDAMYDFLQTNYQPKPKPQFPLLLKILSRLRLDNFALVSDYTHKFMSVESEMESMRPNGISRTVVNTIFLEGLGRKWEEFKQCMIEDNLATSEFTPMPLGLLVLETEANEALIRENHAPLAPPVTK</sequence>
<name>A0A9W9WAG0_9EURO</name>
<gene>
    <name evidence="1" type="ORF">N7509_000546</name>
</gene>
<comment type="caution">
    <text evidence="1">The sequence shown here is derived from an EMBL/GenBank/DDBJ whole genome shotgun (WGS) entry which is preliminary data.</text>
</comment>
<accession>A0A9W9WAG0</accession>
<keyword evidence="1" id="KW-0695">RNA-directed DNA polymerase</keyword>
<reference evidence="1" key="2">
    <citation type="journal article" date="2023" name="IMA Fungus">
        <title>Comparative genomic study of the Penicillium genus elucidates a diverse pangenome and 15 lateral gene transfer events.</title>
        <authorList>
            <person name="Petersen C."/>
            <person name="Sorensen T."/>
            <person name="Nielsen M.R."/>
            <person name="Sondergaard T.E."/>
            <person name="Sorensen J.L."/>
            <person name="Fitzpatrick D.A."/>
            <person name="Frisvad J.C."/>
            <person name="Nielsen K.L."/>
        </authorList>
    </citation>
    <scope>NUCLEOTIDE SEQUENCE</scope>
    <source>
        <strain evidence="1">IBT 29677</strain>
    </source>
</reference>
<dbReference type="GeneID" id="81364163"/>
<protein>
    <submittedName>
        <fullName evidence="1">Transposon polyprotein reverse transcriptase</fullName>
    </submittedName>
</protein>
<evidence type="ECO:0000313" key="1">
    <source>
        <dbReference type="EMBL" id="KAJ5413919.1"/>
    </source>
</evidence>
<dbReference type="OrthoDB" id="4366205at2759"/>
<evidence type="ECO:0000313" key="2">
    <source>
        <dbReference type="Proteomes" id="UP001147747"/>
    </source>
</evidence>
<keyword evidence="1" id="KW-0548">Nucleotidyltransferase</keyword>
<dbReference type="Proteomes" id="UP001147747">
    <property type="component" value="Unassembled WGS sequence"/>
</dbReference>
<dbReference type="GO" id="GO:0003964">
    <property type="term" value="F:RNA-directed DNA polymerase activity"/>
    <property type="evidence" value="ECO:0007669"/>
    <property type="project" value="UniProtKB-KW"/>
</dbReference>
<dbReference type="AlphaFoldDB" id="A0A9W9WAG0"/>
<organism evidence="1 2">
    <name type="scientific">Penicillium cosmopolitanum</name>
    <dbReference type="NCBI Taxonomy" id="1131564"/>
    <lineage>
        <taxon>Eukaryota</taxon>
        <taxon>Fungi</taxon>
        <taxon>Dikarya</taxon>
        <taxon>Ascomycota</taxon>
        <taxon>Pezizomycotina</taxon>
        <taxon>Eurotiomycetes</taxon>
        <taxon>Eurotiomycetidae</taxon>
        <taxon>Eurotiales</taxon>
        <taxon>Aspergillaceae</taxon>
        <taxon>Penicillium</taxon>
    </lineage>
</organism>
<keyword evidence="1" id="KW-0808">Transferase</keyword>
<reference evidence="1" key="1">
    <citation type="submission" date="2022-12" db="EMBL/GenBank/DDBJ databases">
        <authorList>
            <person name="Petersen C."/>
        </authorList>
    </citation>
    <scope>NUCLEOTIDE SEQUENCE</scope>
    <source>
        <strain evidence="1">IBT 29677</strain>
    </source>
</reference>
<keyword evidence="2" id="KW-1185">Reference proteome</keyword>
<dbReference type="EMBL" id="JAPZBU010000003">
    <property type="protein sequence ID" value="KAJ5413919.1"/>
    <property type="molecule type" value="Genomic_DNA"/>
</dbReference>
<proteinExistence type="predicted"/>